<accession>A0A5C2T6N0</accession>
<feature type="compositionally biased region" description="Polar residues" evidence="1">
    <location>
        <begin position="314"/>
        <end position="330"/>
    </location>
</feature>
<sequence>MASPPKRSDTVSSSSSRPASPSPARSFRNRLTSAARRASTGLSFSQVGKLSRSSSKNSLKLDTAQAQTPPPEDAHVVSPVAESPAREAAANSEDAPVGPSPLANVAATAESPSEPALPIPLTTSPEQVPIPLPSQAPATAPEPLGFKDPIPTTAPVPEPIVVVSSPDIVPQDAPAPAEPEAALPEPTPQPTLPPPAAEPPVPSVIEDNRADYFSYSDPVVPTVASIAEPAPVVQPAPVFEPAPAEPQAAAPPPPVSHVAIPSDESTFAWSVEPALGHKASRSSFSEPTRHAFEPSAQSGNLSSKASKSSLTSSYGQLISDQTRGRSSSVRFSDDPFADQYAAEVQTTSMPSVETVTMPE</sequence>
<evidence type="ECO:0000256" key="1">
    <source>
        <dbReference type="SAM" id="MobiDB-lite"/>
    </source>
</evidence>
<feature type="compositionally biased region" description="Pro residues" evidence="1">
    <location>
        <begin position="236"/>
        <end position="255"/>
    </location>
</feature>
<keyword evidence="3" id="KW-1185">Reference proteome</keyword>
<feature type="compositionally biased region" description="Low complexity" evidence="1">
    <location>
        <begin position="159"/>
        <end position="184"/>
    </location>
</feature>
<feature type="compositionally biased region" description="Low complexity" evidence="1">
    <location>
        <begin position="49"/>
        <end position="61"/>
    </location>
</feature>
<dbReference type="STRING" id="1328759.A0A5C2T6N0"/>
<feature type="compositionally biased region" description="Polar residues" evidence="1">
    <location>
        <begin position="344"/>
        <end position="359"/>
    </location>
</feature>
<feature type="compositionally biased region" description="Low complexity" evidence="1">
    <location>
        <begin position="1"/>
        <end position="30"/>
    </location>
</feature>
<evidence type="ECO:0000313" key="2">
    <source>
        <dbReference type="EMBL" id="RPD67386.1"/>
    </source>
</evidence>
<feature type="compositionally biased region" description="Pro residues" evidence="1">
    <location>
        <begin position="185"/>
        <end position="202"/>
    </location>
</feature>
<dbReference type="Proteomes" id="UP000313359">
    <property type="component" value="Unassembled WGS sequence"/>
</dbReference>
<dbReference type="OrthoDB" id="2754984at2759"/>
<proteinExistence type="predicted"/>
<feature type="region of interest" description="Disordered" evidence="1">
    <location>
        <begin position="340"/>
        <end position="359"/>
    </location>
</feature>
<organism evidence="2 3">
    <name type="scientific">Lentinus tigrinus ALCF2SS1-6</name>
    <dbReference type="NCBI Taxonomy" id="1328759"/>
    <lineage>
        <taxon>Eukaryota</taxon>
        <taxon>Fungi</taxon>
        <taxon>Dikarya</taxon>
        <taxon>Basidiomycota</taxon>
        <taxon>Agaricomycotina</taxon>
        <taxon>Agaricomycetes</taxon>
        <taxon>Polyporales</taxon>
        <taxon>Polyporaceae</taxon>
        <taxon>Lentinus</taxon>
    </lineage>
</organism>
<feature type="compositionally biased region" description="Low complexity" evidence="1">
    <location>
        <begin position="298"/>
        <end position="313"/>
    </location>
</feature>
<name>A0A5C2T6N0_9APHY</name>
<feature type="region of interest" description="Disordered" evidence="1">
    <location>
        <begin position="1"/>
        <end position="208"/>
    </location>
</feature>
<dbReference type="PRINTS" id="PR01217">
    <property type="entry name" value="PRICHEXTENSN"/>
</dbReference>
<gene>
    <name evidence="2" type="ORF">L227DRAFT_605774</name>
</gene>
<protein>
    <submittedName>
        <fullName evidence="2">Uncharacterized protein</fullName>
    </submittedName>
</protein>
<reference evidence="2" key="1">
    <citation type="journal article" date="2018" name="Genome Biol. Evol.">
        <title>Genomics and development of Lentinus tigrinus, a white-rot wood-decaying mushroom with dimorphic fruiting bodies.</title>
        <authorList>
            <person name="Wu B."/>
            <person name="Xu Z."/>
            <person name="Knudson A."/>
            <person name="Carlson A."/>
            <person name="Chen N."/>
            <person name="Kovaka S."/>
            <person name="LaButti K."/>
            <person name="Lipzen A."/>
            <person name="Pennachio C."/>
            <person name="Riley R."/>
            <person name="Schakwitz W."/>
            <person name="Umezawa K."/>
            <person name="Ohm R.A."/>
            <person name="Grigoriev I.V."/>
            <person name="Nagy L.G."/>
            <person name="Gibbons J."/>
            <person name="Hibbett D."/>
        </authorList>
    </citation>
    <scope>NUCLEOTIDE SEQUENCE [LARGE SCALE GENOMIC DNA]</scope>
    <source>
        <strain evidence="2">ALCF2SS1-6</strain>
    </source>
</reference>
<evidence type="ECO:0000313" key="3">
    <source>
        <dbReference type="Proteomes" id="UP000313359"/>
    </source>
</evidence>
<dbReference type="EMBL" id="ML122250">
    <property type="protein sequence ID" value="RPD67386.1"/>
    <property type="molecule type" value="Genomic_DNA"/>
</dbReference>
<feature type="region of interest" description="Disordered" evidence="1">
    <location>
        <begin position="236"/>
        <end position="332"/>
    </location>
</feature>
<dbReference type="AlphaFoldDB" id="A0A5C2T6N0"/>